<dbReference type="EMBL" id="MHOQ01000005">
    <property type="protein sequence ID" value="OGZ67436.1"/>
    <property type="molecule type" value="Genomic_DNA"/>
</dbReference>
<keyword evidence="1" id="KW-0472">Membrane</keyword>
<keyword evidence="1" id="KW-1133">Transmembrane helix</keyword>
<dbReference type="InterPro" id="IPR014717">
    <property type="entry name" value="Transl_elong_EF1B/ribsomal_bS6"/>
</dbReference>
<evidence type="ECO:0000313" key="2">
    <source>
        <dbReference type="EMBL" id="OGZ67436.1"/>
    </source>
</evidence>
<reference evidence="2 3" key="1">
    <citation type="journal article" date="2016" name="Nat. Commun.">
        <title>Thousands of microbial genomes shed light on interconnected biogeochemical processes in an aquifer system.</title>
        <authorList>
            <person name="Anantharaman K."/>
            <person name="Brown C.T."/>
            <person name="Hug L.A."/>
            <person name="Sharon I."/>
            <person name="Castelle C.J."/>
            <person name="Probst A.J."/>
            <person name="Thomas B.C."/>
            <person name="Singh A."/>
            <person name="Wilkins M.J."/>
            <person name="Karaoz U."/>
            <person name="Brodie E.L."/>
            <person name="Williams K.H."/>
            <person name="Hubbard S.S."/>
            <person name="Banfield J.F."/>
        </authorList>
    </citation>
    <scope>NUCLEOTIDE SEQUENCE [LARGE SCALE GENOMIC DNA]</scope>
</reference>
<evidence type="ECO:0000256" key="1">
    <source>
        <dbReference type="SAM" id="Phobius"/>
    </source>
</evidence>
<protein>
    <submittedName>
        <fullName evidence="2">Uncharacterized protein</fullName>
    </submittedName>
</protein>
<gene>
    <name evidence="2" type="ORF">A3D34_02230</name>
</gene>
<proteinExistence type="predicted"/>
<keyword evidence="1" id="KW-0812">Transmembrane</keyword>
<feature type="transmembrane region" description="Helical" evidence="1">
    <location>
        <begin position="6"/>
        <end position="25"/>
    </location>
</feature>
<organism evidence="2 3">
    <name type="scientific">Candidatus Staskawiczbacteria bacterium RIFCSPHIGHO2_02_FULL_33_16</name>
    <dbReference type="NCBI Taxonomy" id="1802204"/>
    <lineage>
        <taxon>Bacteria</taxon>
        <taxon>Candidatus Staskawicziibacteriota</taxon>
    </lineage>
</organism>
<comment type="caution">
    <text evidence="2">The sequence shown here is derived from an EMBL/GenBank/DDBJ whole genome shotgun (WGS) entry which is preliminary data.</text>
</comment>
<sequence>MEINKPITSIILIVIIAILIFLFVLPKYQESRALQITLVEKQAEYNGKSVYYAKISDLLLGIENRKDELEKINSSLPPDLFISPLIYFFEKKGSENGLIVKSIVFSELSPISLEKNSSLNTKKGVRNITFTIDILGNYQGLKNFLYSLERSSRLFQVNTISFASTESLGSKKSSQLPAYNFKLEVTTHSY</sequence>
<evidence type="ECO:0000313" key="3">
    <source>
        <dbReference type="Proteomes" id="UP000179183"/>
    </source>
</evidence>
<accession>A0A1G2HXY8</accession>
<dbReference type="AlphaFoldDB" id="A0A1G2HXY8"/>
<name>A0A1G2HXY8_9BACT</name>
<dbReference type="Gene3D" id="3.30.70.60">
    <property type="match status" value="1"/>
</dbReference>
<dbReference type="Proteomes" id="UP000179183">
    <property type="component" value="Unassembled WGS sequence"/>
</dbReference>